<dbReference type="EMBL" id="CM037153">
    <property type="protein sequence ID" value="KAH7857886.1"/>
    <property type="molecule type" value="Genomic_DNA"/>
</dbReference>
<keyword evidence="2" id="KW-1185">Reference proteome</keyword>
<proteinExistence type="predicted"/>
<organism evidence="1 2">
    <name type="scientific">Vaccinium darrowii</name>
    <dbReference type="NCBI Taxonomy" id="229202"/>
    <lineage>
        <taxon>Eukaryota</taxon>
        <taxon>Viridiplantae</taxon>
        <taxon>Streptophyta</taxon>
        <taxon>Embryophyta</taxon>
        <taxon>Tracheophyta</taxon>
        <taxon>Spermatophyta</taxon>
        <taxon>Magnoliopsida</taxon>
        <taxon>eudicotyledons</taxon>
        <taxon>Gunneridae</taxon>
        <taxon>Pentapetalae</taxon>
        <taxon>asterids</taxon>
        <taxon>Ericales</taxon>
        <taxon>Ericaceae</taxon>
        <taxon>Vaccinioideae</taxon>
        <taxon>Vaccinieae</taxon>
        <taxon>Vaccinium</taxon>
    </lineage>
</organism>
<accession>A0ACB7YW37</accession>
<gene>
    <name evidence="1" type="ORF">Vadar_017575</name>
</gene>
<evidence type="ECO:0000313" key="1">
    <source>
        <dbReference type="EMBL" id="KAH7857886.1"/>
    </source>
</evidence>
<dbReference type="Proteomes" id="UP000828048">
    <property type="component" value="Chromosome 3"/>
</dbReference>
<comment type="caution">
    <text evidence="1">The sequence shown here is derived from an EMBL/GenBank/DDBJ whole genome shotgun (WGS) entry which is preliminary data.</text>
</comment>
<reference evidence="1 2" key="1">
    <citation type="journal article" date="2021" name="Hortic Res">
        <title>High-quality reference genome and annotation aids understanding of berry development for evergreen blueberry (Vaccinium darrowii).</title>
        <authorList>
            <person name="Yu J."/>
            <person name="Hulse-Kemp A.M."/>
            <person name="Babiker E."/>
            <person name="Staton M."/>
        </authorList>
    </citation>
    <scope>NUCLEOTIDE SEQUENCE [LARGE SCALE GENOMIC DNA]</scope>
    <source>
        <strain evidence="2">cv. NJ 8807/NJ 8810</strain>
        <tissue evidence="1">Young leaf</tissue>
    </source>
</reference>
<sequence>MVMGKKVSYEEIRRQRVEENKKKMEELHLPLLSVSLKKQPSPVKRARPRVIGKELIAVRRSNRISNQPAPGYREIVTLVRTEHPRRNRNDICKMELRNLSNSVYASDEARDWAIARAEVLESGLEVGYPTVVKPITQSHESRLSLPRNFGHRNLPRLNETVTLVDEEGEQYPVVYLAGRSVLSGGWKRFAIAHGLVDGDALVFQLISPSELKVYIIRAANCIKEGENL</sequence>
<protein>
    <submittedName>
        <fullName evidence="1">Uncharacterized protein</fullName>
    </submittedName>
</protein>
<evidence type="ECO:0000313" key="2">
    <source>
        <dbReference type="Proteomes" id="UP000828048"/>
    </source>
</evidence>
<name>A0ACB7YW37_9ERIC</name>